<feature type="transmembrane region" description="Helical" evidence="1">
    <location>
        <begin position="71"/>
        <end position="89"/>
    </location>
</feature>
<dbReference type="PANTHER" id="PTHR34703:SF1">
    <property type="entry name" value="ANTIPORTER SUBUNIT MNHG2-RELATED"/>
    <property type="match status" value="1"/>
</dbReference>
<proteinExistence type="predicted"/>
<reference evidence="2 3" key="1">
    <citation type="submission" date="2019-11" db="EMBL/GenBank/DDBJ databases">
        <title>Whole-genome sequence of the anaerobic purple sulfur bacterium Allochromatium palmeri DSM 15591.</title>
        <authorList>
            <person name="Kyndt J.A."/>
            <person name="Meyer T.E."/>
        </authorList>
    </citation>
    <scope>NUCLEOTIDE SEQUENCE [LARGE SCALE GENOMIC DNA]</scope>
    <source>
        <strain evidence="2 3">DSM 15591</strain>
    </source>
</reference>
<sequence length="101" mass="10737">MTFMTLLSWLSVACILAGAFFFIAGTVGLMRLPDRLSRLHALTKADNVGLGLLTLGLLLEAPGLLIGLKLVLIWLFVLVASATGAHLIAKRALRADGEDAH</sequence>
<evidence type="ECO:0000313" key="2">
    <source>
        <dbReference type="EMBL" id="MTW21871.1"/>
    </source>
</evidence>
<dbReference type="OrthoDB" id="9813804at2"/>
<accession>A0A6N8EE14</accession>
<keyword evidence="1" id="KW-0812">Transmembrane</keyword>
<dbReference type="AlphaFoldDB" id="A0A6N8EE14"/>
<organism evidence="2 3">
    <name type="scientific">Allochromatium palmeri</name>
    <dbReference type="NCBI Taxonomy" id="231048"/>
    <lineage>
        <taxon>Bacteria</taxon>
        <taxon>Pseudomonadati</taxon>
        <taxon>Pseudomonadota</taxon>
        <taxon>Gammaproteobacteria</taxon>
        <taxon>Chromatiales</taxon>
        <taxon>Chromatiaceae</taxon>
        <taxon>Allochromatium</taxon>
    </lineage>
</organism>
<dbReference type="RefSeq" id="WP_155450447.1">
    <property type="nucleotide sequence ID" value="NZ_WNKT01000026.1"/>
</dbReference>
<keyword evidence="3" id="KW-1185">Reference proteome</keyword>
<comment type="caution">
    <text evidence="2">The sequence shown here is derived from an EMBL/GenBank/DDBJ whole genome shotgun (WGS) entry which is preliminary data.</text>
</comment>
<gene>
    <name evidence="2" type="ORF">GJ668_12300</name>
</gene>
<evidence type="ECO:0000313" key="3">
    <source>
        <dbReference type="Proteomes" id="UP000434044"/>
    </source>
</evidence>
<feature type="transmembrane region" description="Helical" evidence="1">
    <location>
        <begin position="48"/>
        <end position="65"/>
    </location>
</feature>
<name>A0A6N8EE14_9GAMM</name>
<dbReference type="PANTHER" id="PTHR34703">
    <property type="entry name" value="ANTIPORTER SUBUNIT MNHG2-RELATED"/>
    <property type="match status" value="1"/>
</dbReference>
<keyword evidence="1" id="KW-1133">Transmembrane helix</keyword>
<evidence type="ECO:0000256" key="1">
    <source>
        <dbReference type="SAM" id="Phobius"/>
    </source>
</evidence>
<keyword evidence="1" id="KW-0472">Membrane</keyword>
<protein>
    <submittedName>
        <fullName evidence="2">Cation:proton antiporter</fullName>
    </submittedName>
</protein>
<dbReference type="GO" id="GO:0015385">
    <property type="term" value="F:sodium:proton antiporter activity"/>
    <property type="evidence" value="ECO:0007669"/>
    <property type="project" value="TreeGrafter"/>
</dbReference>
<dbReference type="Proteomes" id="UP000434044">
    <property type="component" value="Unassembled WGS sequence"/>
</dbReference>
<dbReference type="EMBL" id="WNKT01000026">
    <property type="protein sequence ID" value="MTW21871.1"/>
    <property type="molecule type" value="Genomic_DNA"/>
</dbReference>
<feature type="transmembrane region" description="Helical" evidence="1">
    <location>
        <begin position="6"/>
        <end position="27"/>
    </location>
</feature>
<dbReference type="InterPro" id="IPR005133">
    <property type="entry name" value="PhaG_MnhG_YufB"/>
</dbReference>
<dbReference type="Pfam" id="PF03334">
    <property type="entry name" value="PhaG_MnhG_YufB"/>
    <property type="match status" value="1"/>
</dbReference>